<gene>
    <name evidence="2" type="ORF">QTH91_01765</name>
</gene>
<dbReference type="GO" id="GO:0016787">
    <property type="term" value="F:hydrolase activity"/>
    <property type="evidence" value="ECO:0007669"/>
    <property type="project" value="UniProtKB-KW"/>
</dbReference>
<dbReference type="Gene3D" id="3.40.50.1820">
    <property type="entry name" value="alpha/beta hydrolase"/>
    <property type="match status" value="1"/>
</dbReference>
<keyword evidence="3" id="KW-1185">Reference proteome</keyword>
<dbReference type="InterPro" id="IPR029058">
    <property type="entry name" value="AB_hydrolase_fold"/>
</dbReference>
<dbReference type="InterPro" id="IPR022742">
    <property type="entry name" value="Hydrolase_4"/>
</dbReference>
<reference evidence="2" key="1">
    <citation type="submission" date="2023-06" db="EMBL/GenBank/DDBJ databases">
        <authorList>
            <person name="Jiang Y."/>
            <person name="Liu Q."/>
        </authorList>
    </citation>
    <scope>NUCLEOTIDE SEQUENCE</scope>
    <source>
        <strain evidence="2">CGMCC 1.12089</strain>
    </source>
</reference>
<sequence length="332" mass="36466">MSIEESVVAFGPDKTLIGILTPSAIAGQRPRVGCLLLNTGVNHRVGPRRINVKVARQLAGAGIPCLRFDMTGIGDSRASSGREDYQQQQLKDMHAALDELQARTGLTQFLVYGVCSGAASALRISLADPRIVGALMFDGYAFPSIPVRAERKLRRGLAFAFNASLRRTYPAWRDFTGWLASPMDAAARSRLLAHWRKPPAPEEQQGAIFSTGIAYYGPEQHAADLQALVDRGVQVYAMFSAMLHVVDRNKDMLSQLRGHPCLQRIRYRFWPELDHTVTQVQAQHKLLDEIEQWAVEVAQKLAPPGPARSVPAVAIVDTGRTQPAQNLARVAA</sequence>
<evidence type="ECO:0000259" key="1">
    <source>
        <dbReference type="Pfam" id="PF12146"/>
    </source>
</evidence>
<comment type="caution">
    <text evidence="2">The sequence shown here is derived from an EMBL/GenBank/DDBJ whole genome shotgun (WGS) entry which is preliminary data.</text>
</comment>
<dbReference type="SUPFAM" id="SSF53474">
    <property type="entry name" value="alpha/beta-Hydrolases"/>
    <property type="match status" value="1"/>
</dbReference>
<protein>
    <submittedName>
        <fullName evidence="2">Alpha/beta hydrolase</fullName>
    </submittedName>
</protein>
<keyword evidence="2" id="KW-0378">Hydrolase</keyword>
<organism evidence="2 3">
    <name type="scientific">Variovorax dokdonensis</name>
    <dbReference type="NCBI Taxonomy" id="344883"/>
    <lineage>
        <taxon>Bacteria</taxon>
        <taxon>Pseudomonadati</taxon>
        <taxon>Pseudomonadota</taxon>
        <taxon>Betaproteobacteria</taxon>
        <taxon>Burkholderiales</taxon>
        <taxon>Comamonadaceae</taxon>
        <taxon>Variovorax</taxon>
    </lineage>
</organism>
<dbReference type="Pfam" id="PF12146">
    <property type="entry name" value="Hydrolase_4"/>
    <property type="match status" value="1"/>
</dbReference>
<name>A0ABT7N5I4_9BURK</name>
<evidence type="ECO:0000313" key="2">
    <source>
        <dbReference type="EMBL" id="MDM0043198.1"/>
    </source>
</evidence>
<proteinExistence type="predicted"/>
<dbReference type="EMBL" id="JASZYV010000001">
    <property type="protein sequence ID" value="MDM0043198.1"/>
    <property type="molecule type" value="Genomic_DNA"/>
</dbReference>
<feature type="domain" description="Serine aminopeptidase S33" evidence="1">
    <location>
        <begin position="53"/>
        <end position="137"/>
    </location>
</feature>
<evidence type="ECO:0000313" key="3">
    <source>
        <dbReference type="Proteomes" id="UP001174908"/>
    </source>
</evidence>
<dbReference type="Proteomes" id="UP001174908">
    <property type="component" value="Unassembled WGS sequence"/>
</dbReference>
<accession>A0ABT7N5I4</accession>
<dbReference type="RefSeq" id="WP_286658319.1">
    <property type="nucleotide sequence ID" value="NZ_JASZYV010000001.1"/>
</dbReference>